<reference evidence="1" key="1">
    <citation type="journal article" date="2021" name="Proc. Natl. Acad. Sci. U.S.A.">
        <title>A Catalog of Tens of Thousands of Viruses from Human Metagenomes Reveals Hidden Associations with Chronic Diseases.</title>
        <authorList>
            <person name="Tisza M.J."/>
            <person name="Buck C.B."/>
        </authorList>
    </citation>
    <scope>NUCLEOTIDE SEQUENCE</scope>
    <source>
        <strain evidence="1">CtDJ83</strain>
    </source>
</reference>
<proteinExistence type="predicted"/>
<protein>
    <submittedName>
        <fullName evidence="1">Cytochrome oxidase maturation protein cbb3-type</fullName>
    </submittedName>
</protein>
<organism evidence="1">
    <name type="scientific">virus sp. ctDJ83</name>
    <dbReference type="NCBI Taxonomy" id="2827625"/>
    <lineage>
        <taxon>Viruses</taxon>
    </lineage>
</organism>
<sequence length="52" mass="6368">MYIIGTLILFLAGVLVYRWGYYDGRADDHLDVIRNRDKQERIKRQRTTRQRQ</sequence>
<evidence type="ECO:0000313" key="1">
    <source>
        <dbReference type="EMBL" id="DAE31364.1"/>
    </source>
</evidence>
<dbReference type="EMBL" id="BK059107">
    <property type="protein sequence ID" value="DAE31364.1"/>
    <property type="molecule type" value="Genomic_DNA"/>
</dbReference>
<name>A0A8S5RK57_9VIRU</name>
<accession>A0A8S5RK57</accession>